<dbReference type="PROSITE" id="PS51459">
    <property type="entry name" value="FIDO"/>
    <property type="match status" value="1"/>
</dbReference>
<evidence type="ECO:0000259" key="8">
    <source>
        <dbReference type="PROSITE" id="PS51459"/>
    </source>
</evidence>
<keyword evidence="3" id="KW-0547">Nucleotide-binding</keyword>
<gene>
    <name evidence="9" type="primary">vbhT</name>
    <name evidence="9" type="ORF">DWB77_04960</name>
</gene>
<keyword evidence="1 9" id="KW-0808">Transferase</keyword>
<keyword evidence="10" id="KW-1185">Reference proteome</keyword>
<organism evidence="9 10">
    <name type="scientific">Streptomyces hundungensis</name>
    <dbReference type="NCBI Taxonomy" id="1077946"/>
    <lineage>
        <taxon>Bacteria</taxon>
        <taxon>Bacillati</taxon>
        <taxon>Actinomycetota</taxon>
        <taxon>Actinomycetes</taxon>
        <taxon>Kitasatosporales</taxon>
        <taxon>Streptomycetaceae</taxon>
        <taxon>Streptomyces</taxon>
    </lineage>
</organism>
<evidence type="ECO:0000256" key="5">
    <source>
        <dbReference type="ARBA" id="ARBA00034531"/>
    </source>
</evidence>
<dbReference type="AlphaFoldDB" id="A0A387HKI7"/>
<accession>A0A387HKI7</accession>
<dbReference type="PANTHER" id="PTHR39560:SF1">
    <property type="entry name" value="PROTEIN ADENYLYLTRANSFERASE FIC-RELATED"/>
    <property type="match status" value="1"/>
</dbReference>
<dbReference type="GO" id="GO:0051302">
    <property type="term" value="P:regulation of cell division"/>
    <property type="evidence" value="ECO:0007669"/>
    <property type="project" value="TreeGrafter"/>
</dbReference>
<evidence type="ECO:0000313" key="9">
    <source>
        <dbReference type="EMBL" id="AYG82773.1"/>
    </source>
</evidence>
<dbReference type="Pfam" id="PF02661">
    <property type="entry name" value="Fic"/>
    <property type="match status" value="1"/>
</dbReference>
<name>A0A387HKI7_9ACTN</name>
<dbReference type="EC" id="2.7.7.108" evidence="5"/>
<dbReference type="GO" id="GO:0070733">
    <property type="term" value="F:AMPylase activity"/>
    <property type="evidence" value="ECO:0007669"/>
    <property type="project" value="UniProtKB-EC"/>
</dbReference>
<reference evidence="9 10" key="1">
    <citation type="submission" date="2018-10" db="EMBL/GenBank/DDBJ databases">
        <title>Relationship between Morphology and Antimicrobial Activity in Streptomyces.</title>
        <authorList>
            <person name="Kang H.J."/>
            <person name="Kim S.B."/>
        </authorList>
    </citation>
    <scope>NUCLEOTIDE SEQUENCE [LARGE SCALE GENOMIC DNA]</scope>
    <source>
        <strain evidence="9 10">BH38</strain>
    </source>
</reference>
<evidence type="ECO:0000256" key="7">
    <source>
        <dbReference type="ARBA" id="ARBA00048696"/>
    </source>
</evidence>
<dbReference type="PANTHER" id="PTHR39560">
    <property type="entry name" value="PROTEIN ADENYLYLTRANSFERASE FIC-RELATED"/>
    <property type="match status" value="1"/>
</dbReference>
<dbReference type="OrthoDB" id="9813719at2"/>
<comment type="catalytic activity">
    <reaction evidence="6">
        <text>L-threonyl-[protein] + ATP = 3-O-(5'-adenylyl)-L-threonyl-[protein] + diphosphate</text>
        <dbReference type="Rhea" id="RHEA:54292"/>
        <dbReference type="Rhea" id="RHEA-COMP:11060"/>
        <dbReference type="Rhea" id="RHEA-COMP:13847"/>
        <dbReference type="ChEBI" id="CHEBI:30013"/>
        <dbReference type="ChEBI" id="CHEBI:30616"/>
        <dbReference type="ChEBI" id="CHEBI:33019"/>
        <dbReference type="ChEBI" id="CHEBI:138113"/>
        <dbReference type="EC" id="2.7.7.108"/>
    </reaction>
</comment>
<dbReference type="KEGG" id="shun:DWB77_04960"/>
<evidence type="ECO:0000256" key="3">
    <source>
        <dbReference type="ARBA" id="ARBA00022741"/>
    </source>
</evidence>
<keyword evidence="2 9" id="KW-0548">Nucleotidyltransferase</keyword>
<sequence>MIDPYLHPSGVLRNRLGLTDPDLLAQAEADITHAELVRLGERPLAGAYDLGHLRAFHVAIFGAVYPWAGELRVVEISKRTPFCPSATLVSFGEEVFGRLASAGHLRGLGRAEFADALAELYGDLNALHPFREGNGRTQRAFCAQLASDAGYELDWAGMDPAENEYASIKSYLGDNGPLSRMLAALLGP</sequence>
<evidence type="ECO:0000256" key="1">
    <source>
        <dbReference type="ARBA" id="ARBA00022679"/>
    </source>
</evidence>
<evidence type="ECO:0000313" key="10">
    <source>
        <dbReference type="Proteomes" id="UP000271554"/>
    </source>
</evidence>
<evidence type="ECO:0000256" key="2">
    <source>
        <dbReference type="ARBA" id="ARBA00022695"/>
    </source>
</evidence>
<dbReference type="SUPFAM" id="SSF140931">
    <property type="entry name" value="Fic-like"/>
    <property type="match status" value="1"/>
</dbReference>
<dbReference type="InterPro" id="IPR003812">
    <property type="entry name" value="Fido"/>
</dbReference>
<protein>
    <recommendedName>
        <fullName evidence="5">protein adenylyltransferase</fullName>
        <ecNumber evidence="5">2.7.7.108</ecNumber>
    </recommendedName>
</protein>
<dbReference type="EMBL" id="CP032698">
    <property type="protein sequence ID" value="AYG82773.1"/>
    <property type="molecule type" value="Genomic_DNA"/>
</dbReference>
<dbReference type="Gene3D" id="1.10.3290.10">
    <property type="entry name" value="Fido-like domain"/>
    <property type="match status" value="1"/>
</dbReference>
<evidence type="ECO:0000256" key="4">
    <source>
        <dbReference type="ARBA" id="ARBA00022840"/>
    </source>
</evidence>
<dbReference type="Proteomes" id="UP000271554">
    <property type="component" value="Chromosome"/>
</dbReference>
<proteinExistence type="predicted"/>
<keyword evidence="4" id="KW-0067">ATP-binding</keyword>
<dbReference type="RefSeq" id="WP_120723301.1">
    <property type="nucleotide sequence ID" value="NZ_CP032698.1"/>
</dbReference>
<dbReference type="InterPro" id="IPR036597">
    <property type="entry name" value="Fido-like_dom_sf"/>
</dbReference>
<evidence type="ECO:0000256" key="6">
    <source>
        <dbReference type="ARBA" id="ARBA00047939"/>
    </source>
</evidence>
<feature type="domain" description="Fido" evidence="8">
    <location>
        <begin position="48"/>
        <end position="188"/>
    </location>
</feature>
<dbReference type="GO" id="GO:0005524">
    <property type="term" value="F:ATP binding"/>
    <property type="evidence" value="ECO:0007669"/>
    <property type="project" value="UniProtKB-KW"/>
</dbReference>
<comment type="catalytic activity">
    <reaction evidence="7">
        <text>L-tyrosyl-[protein] + ATP = O-(5'-adenylyl)-L-tyrosyl-[protein] + diphosphate</text>
        <dbReference type="Rhea" id="RHEA:54288"/>
        <dbReference type="Rhea" id="RHEA-COMP:10136"/>
        <dbReference type="Rhea" id="RHEA-COMP:13846"/>
        <dbReference type="ChEBI" id="CHEBI:30616"/>
        <dbReference type="ChEBI" id="CHEBI:33019"/>
        <dbReference type="ChEBI" id="CHEBI:46858"/>
        <dbReference type="ChEBI" id="CHEBI:83624"/>
        <dbReference type="EC" id="2.7.7.108"/>
    </reaction>
</comment>